<dbReference type="Gene3D" id="1.10.510.10">
    <property type="entry name" value="Transferase(Phosphotransferase) domain 1"/>
    <property type="match status" value="1"/>
</dbReference>
<dbReference type="InterPro" id="IPR040976">
    <property type="entry name" value="Pkinase_fungal"/>
</dbReference>
<feature type="region of interest" description="Disordered" evidence="1">
    <location>
        <begin position="327"/>
        <end position="394"/>
    </location>
</feature>
<evidence type="ECO:0000313" key="4">
    <source>
        <dbReference type="Proteomes" id="UP000095149"/>
    </source>
</evidence>
<dbReference type="EMBL" id="MEKH01000006">
    <property type="protein sequence ID" value="ODO06693.1"/>
    <property type="molecule type" value="Genomic_DNA"/>
</dbReference>
<evidence type="ECO:0000256" key="1">
    <source>
        <dbReference type="SAM" id="MobiDB-lite"/>
    </source>
</evidence>
<feature type="compositionally biased region" description="Polar residues" evidence="1">
    <location>
        <begin position="7"/>
        <end position="23"/>
    </location>
</feature>
<dbReference type="Proteomes" id="UP000095149">
    <property type="component" value="Unassembled WGS sequence"/>
</dbReference>
<feature type="domain" description="Fungal-type protein kinase" evidence="2">
    <location>
        <begin position="551"/>
        <end position="698"/>
    </location>
</feature>
<evidence type="ECO:0000313" key="3">
    <source>
        <dbReference type="EMBL" id="ODO06693.1"/>
    </source>
</evidence>
<evidence type="ECO:0000259" key="2">
    <source>
        <dbReference type="Pfam" id="PF17667"/>
    </source>
</evidence>
<feature type="compositionally biased region" description="Basic and acidic residues" evidence="1">
    <location>
        <begin position="367"/>
        <end position="381"/>
    </location>
</feature>
<dbReference type="InterPro" id="IPR011009">
    <property type="entry name" value="Kinase-like_dom_sf"/>
</dbReference>
<feature type="region of interest" description="Disordered" evidence="1">
    <location>
        <begin position="778"/>
        <end position="803"/>
    </location>
</feature>
<feature type="region of interest" description="Disordered" evidence="1">
    <location>
        <begin position="1"/>
        <end position="59"/>
    </location>
</feature>
<accession>A0A1E3K116</accession>
<dbReference type="PANTHER" id="PTHR38248">
    <property type="entry name" value="FUNK1 6"/>
    <property type="match status" value="1"/>
</dbReference>
<proteinExistence type="predicted"/>
<dbReference type="AlphaFoldDB" id="A0A1E3K116"/>
<dbReference type="PANTHER" id="PTHR38248:SF2">
    <property type="entry name" value="FUNK1 11"/>
    <property type="match status" value="1"/>
</dbReference>
<sequence length="834" mass="93457">MPPKSPSRPSGQDSPGASFSTPLKASARPSATDPKTSYSSLGTSQDPSQSELKEATKRDLPIDFDSAILERDLSRYMPRDCKDPTPPEWPTGTKGDAHYEQIAKFMNSVLSVAREAHKKSGKNNVEYCALDYLYTDKFRWIAYNKQLMSDRDSKKELKPDLVGCKLDDPNLFDEGTQKLPKKAYRSIYDAVVQASTYGRATFGSQPNRCGVRFVVMSFNGTNVEAAIGEMDMAGIYLTHVHNLKDQYQYTRFWRLLTGMYCSPIDDAGCNRRIRFYSNEAGNMVLEKWSYAQKAWRCVEKRLCNRNNFWSRTTRVDALHPAGSEEITEYESARRAPLEEGAKKRKKEEDTIPQPAKRGRSGQSSTSFRREDATDEPDRPKAAPEQGSDVAVSSPLFNHEDIQRLKAPLITVIVESSTAIEHKVETDIYNPITRHKYSERQVYQFLEKVLGHNQSMRGIAQFASRRTGRPTRAVGCVVGGEKFYRNGLEDSDESCASNDLLRDVTKYLDLDGHLTPDSYYPRRASSVKPKPVIPRIETVQETVTLGVTLFDVYQKHKMLGLVKAILGALHGYRNLLRGGWLHRDISVNNIVVGSTKGFEPCDYDQDGGRAVPTAYSSDCLIDDKDGELCGMLIDFDLAVLKGRNGGTAKDDKAFLTGTMNFMATAIFRAHDEIADGEEIPSAHSPIFDLESFFWVLIYVPLYCDTQGDTPNTRDVSIFRSLFGSFPASVGNRDSFLARKGSGYIDDEECCLAPLENLLTELMDLVDDYYKQSLRAMKGKAGQSRKAENIGNSRKTTKGGKGGKGTNMMCPWNECEENMAVEKFIDILSGYVREQV</sequence>
<name>A0A1E3K116_9TREE</name>
<protein>
    <recommendedName>
        <fullName evidence="2">Fungal-type protein kinase domain-containing protein</fullName>
    </recommendedName>
</protein>
<feature type="compositionally biased region" description="Basic and acidic residues" evidence="1">
    <location>
        <begin position="330"/>
        <end position="349"/>
    </location>
</feature>
<dbReference type="SUPFAM" id="SSF56112">
    <property type="entry name" value="Protein kinase-like (PK-like)"/>
    <property type="match status" value="1"/>
</dbReference>
<feature type="compositionally biased region" description="Polar residues" evidence="1">
    <location>
        <begin position="33"/>
        <end position="50"/>
    </location>
</feature>
<gene>
    <name evidence="3" type="ORF">I350_04051</name>
</gene>
<comment type="caution">
    <text evidence="3">The sequence shown here is derived from an EMBL/GenBank/DDBJ whole genome shotgun (WGS) entry which is preliminary data.</text>
</comment>
<dbReference type="OrthoDB" id="5584477at2759"/>
<reference evidence="3 4" key="1">
    <citation type="submission" date="2016-06" db="EMBL/GenBank/DDBJ databases">
        <title>Evolution of pathogenesis and genome organization in the Tremellales.</title>
        <authorList>
            <person name="Cuomo C."/>
            <person name="Litvintseva A."/>
            <person name="Heitman J."/>
            <person name="Chen Y."/>
            <person name="Sun S."/>
            <person name="Springer D."/>
            <person name="Dromer F."/>
            <person name="Young S."/>
            <person name="Zeng Q."/>
            <person name="Chapman S."/>
            <person name="Gujja S."/>
            <person name="Saif S."/>
            <person name="Birren B."/>
        </authorList>
    </citation>
    <scope>NUCLEOTIDE SEQUENCE [LARGE SCALE GENOMIC DNA]</scope>
    <source>
        <strain evidence="3 4">CBS 6273</strain>
    </source>
</reference>
<dbReference type="Pfam" id="PF17667">
    <property type="entry name" value="Pkinase_fungal"/>
    <property type="match status" value="1"/>
</dbReference>
<organism evidence="3 4">
    <name type="scientific">Cryptococcus amylolentus CBS 6273</name>
    <dbReference type="NCBI Taxonomy" id="1296118"/>
    <lineage>
        <taxon>Eukaryota</taxon>
        <taxon>Fungi</taxon>
        <taxon>Dikarya</taxon>
        <taxon>Basidiomycota</taxon>
        <taxon>Agaricomycotina</taxon>
        <taxon>Tremellomycetes</taxon>
        <taxon>Tremellales</taxon>
        <taxon>Cryptococcaceae</taxon>
        <taxon>Cryptococcus</taxon>
    </lineage>
</organism>